<keyword evidence="4" id="KW-1003">Cell membrane</keyword>
<keyword evidence="6 8" id="KW-1133">Transmembrane helix</keyword>
<comment type="similarity">
    <text evidence="2">Belongs to the binding-protein-dependent transport system permease family. CysTW subfamily.</text>
</comment>
<dbReference type="AlphaFoldDB" id="A0A9D1J878"/>
<gene>
    <name evidence="10" type="ORF">IAC95_05970</name>
</gene>
<dbReference type="CDD" id="cd06261">
    <property type="entry name" value="TM_PBP2"/>
    <property type="match status" value="1"/>
</dbReference>
<dbReference type="PANTHER" id="PTHR30450">
    <property type="entry name" value="ABC TRANSPORTER PERMEASE"/>
    <property type="match status" value="1"/>
</dbReference>
<evidence type="ECO:0000259" key="9">
    <source>
        <dbReference type="PROSITE" id="PS50928"/>
    </source>
</evidence>
<name>A0A9D1J878_9BACT</name>
<dbReference type="EMBL" id="DVHL01000047">
    <property type="protein sequence ID" value="HIR66409.1"/>
    <property type="molecule type" value="Genomic_DNA"/>
</dbReference>
<evidence type="ECO:0000256" key="8">
    <source>
        <dbReference type="RuleBase" id="RU363032"/>
    </source>
</evidence>
<evidence type="ECO:0000256" key="2">
    <source>
        <dbReference type="ARBA" id="ARBA00007069"/>
    </source>
</evidence>
<dbReference type="FunFam" id="1.10.3720.10:FF:000002">
    <property type="entry name" value="D-methionine ABC transporter permease MetI"/>
    <property type="match status" value="1"/>
</dbReference>
<evidence type="ECO:0000256" key="7">
    <source>
        <dbReference type="ARBA" id="ARBA00023136"/>
    </source>
</evidence>
<dbReference type="Pfam" id="PF00528">
    <property type="entry name" value="BPD_transp_1"/>
    <property type="match status" value="1"/>
</dbReference>
<dbReference type="InterPro" id="IPR000515">
    <property type="entry name" value="MetI-like"/>
</dbReference>
<evidence type="ECO:0000256" key="6">
    <source>
        <dbReference type="ARBA" id="ARBA00022989"/>
    </source>
</evidence>
<feature type="transmembrane region" description="Helical" evidence="8">
    <location>
        <begin position="190"/>
        <end position="214"/>
    </location>
</feature>
<feature type="transmembrane region" description="Helical" evidence="8">
    <location>
        <begin position="85"/>
        <end position="108"/>
    </location>
</feature>
<evidence type="ECO:0000313" key="10">
    <source>
        <dbReference type="EMBL" id="HIR66409.1"/>
    </source>
</evidence>
<protein>
    <submittedName>
        <fullName evidence="10">ABC transporter permease</fullName>
    </submittedName>
</protein>
<reference evidence="10" key="2">
    <citation type="journal article" date="2021" name="PeerJ">
        <title>Extensive microbial diversity within the chicken gut microbiome revealed by metagenomics and culture.</title>
        <authorList>
            <person name="Gilroy R."/>
            <person name="Ravi A."/>
            <person name="Getino M."/>
            <person name="Pursley I."/>
            <person name="Horton D.L."/>
            <person name="Alikhan N.F."/>
            <person name="Baker D."/>
            <person name="Gharbi K."/>
            <person name="Hall N."/>
            <person name="Watson M."/>
            <person name="Adriaenssens E.M."/>
            <person name="Foster-Nyarko E."/>
            <person name="Jarju S."/>
            <person name="Secka A."/>
            <person name="Antonio M."/>
            <person name="Oren A."/>
            <person name="Chaudhuri R.R."/>
            <person name="La Ragione R."/>
            <person name="Hildebrand F."/>
            <person name="Pallen M.J."/>
        </authorList>
    </citation>
    <scope>NUCLEOTIDE SEQUENCE</scope>
    <source>
        <strain evidence="10">CHK121-14286</strain>
    </source>
</reference>
<dbReference type="PANTHER" id="PTHR30450:SF1">
    <property type="entry name" value="D-METHIONINE TRANSPORT SYSTEM PERMEASE PROTEIN METI-RELATED"/>
    <property type="match status" value="1"/>
</dbReference>
<sequence>MRYTFQEYVQKLLSATGETLYMVFVSTVIAAILGTAIGIVVAVTAKNGIRPNKPLNAVFEVIVNLGRSVPFIILLILLIPFTRFLVGTALGTSAAIVPLTIAAIPFVARVVDSALKEVDAGVVEASQSMGDNAWRTVFCVMIPESLPSLLRGLSLTVINLIGYSAMAGTVGGGGLGDLAYKDGYVRYDTMTIVLAVVILIVMVQLIQWIFNLIVWKIDKKNKA</sequence>
<proteinExistence type="inferred from homology"/>
<evidence type="ECO:0000256" key="1">
    <source>
        <dbReference type="ARBA" id="ARBA00004651"/>
    </source>
</evidence>
<evidence type="ECO:0000256" key="3">
    <source>
        <dbReference type="ARBA" id="ARBA00022448"/>
    </source>
</evidence>
<dbReference type="Gene3D" id="1.10.3720.10">
    <property type="entry name" value="MetI-like"/>
    <property type="match status" value="1"/>
</dbReference>
<dbReference type="SUPFAM" id="SSF161098">
    <property type="entry name" value="MetI-like"/>
    <property type="match status" value="1"/>
</dbReference>
<accession>A0A9D1J878</accession>
<dbReference type="GO" id="GO:0048473">
    <property type="term" value="P:D-methionine transmembrane transport"/>
    <property type="evidence" value="ECO:0007669"/>
    <property type="project" value="TreeGrafter"/>
</dbReference>
<keyword evidence="5 8" id="KW-0812">Transmembrane</keyword>
<evidence type="ECO:0000313" key="11">
    <source>
        <dbReference type="Proteomes" id="UP000824200"/>
    </source>
</evidence>
<dbReference type="Proteomes" id="UP000824200">
    <property type="component" value="Unassembled WGS sequence"/>
</dbReference>
<keyword evidence="7 8" id="KW-0472">Membrane</keyword>
<keyword evidence="3 8" id="KW-0813">Transport</keyword>
<comment type="caution">
    <text evidence="10">The sequence shown here is derived from an EMBL/GenBank/DDBJ whole genome shotgun (WGS) entry which is preliminary data.</text>
</comment>
<dbReference type="InterPro" id="IPR035906">
    <property type="entry name" value="MetI-like_sf"/>
</dbReference>
<evidence type="ECO:0000256" key="5">
    <source>
        <dbReference type="ARBA" id="ARBA00022692"/>
    </source>
</evidence>
<comment type="subcellular location">
    <subcellularLocation>
        <location evidence="1 8">Cell membrane</location>
        <topology evidence="1 8">Multi-pass membrane protein</topology>
    </subcellularLocation>
</comment>
<feature type="transmembrane region" description="Helical" evidence="8">
    <location>
        <begin position="20"/>
        <end position="45"/>
    </location>
</feature>
<organism evidence="10 11">
    <name type="scientific">Candidatus Fimimonas gallinarum</name>
    <dbReference type="NCBI Taxonomy" id="2840821"/>
    <lineage>
        <taxon>Bacteria</taxon>
        <taxon>Pseudomonadati</taxon>
        <taxon>Myxococcota</taxon>
        <taxon>Myxococcia</taxon>
        <taxon>Myxococcales</taxon>
        <taxon>Cystobacterineae</taxon>
        <taxon>Myxococcaceae</taxon>
        <taxon>Myxococcaceae incertae sedis</taxon>
        <taxon>Candidatus Fimimonas</taxon>
    </lineage>
</organism>
<dbReference type="InterPro" id="IPR051322">
    <property type="entry name" value="AA_ABC_Transporter_Permease"/>
</dbReference>
<dbReference type="PROSITE" id="PS50928">
    <property type="entry name" value="ABC_TM1"/>
    <property type="match status" value="1"/>
</dbReference>
<feature type="domain" description="ABC transmembrane type-1" evidence="9">
    <location>
        <begin position="16"/>
        <end position="211"/>
    </location>
</feature>
<evidence type="ECO:0000256" key="4">
    <source>
        <dbReference type="ARBA" id="ARBA00022475"/>
    </source>
</evidence>
<dbReference type="GO" id="GO:0005886">
    <property type="term" value="C:plasma membrane"/>
    <property type="evidence" value="ECO:0007669"/>
    <property type="project" value="UniProtKB-SubCell"/>
</dbReference>
<feature type="transmembrane region" description="Helical" evidence="8">
    <location>
        <begin position="57"/>
        <end position="79"/>
    </location>
</feature>
<reference evidence="10" key="1">
    <citation type="submission" date="2020-10" db="EMBL/GenBank/DDBJ databases">
        <authorList>
            <person name="Gilroy R."/>
        </authorList>
    </citation>
    <scope>NUCLEOTIDE SEQUENCE</scope>
    <source>
        <strain evidence="10">CHK121-14286</strain>
    </source>
</reference>
<feature type="transmembrane region" description="Helical" evidence="8">
    <location>
        <begin position="149"/>
        <end position="170"/>
    </location>
</feature>